<organism evidence="7 8">
    <name type="scientific">Celeribacter baekdonensis</name>
    <dbReference type="NCBI Taxonomy" id="875171"/>
    <lineage>
        <taxon>Bacteria</taxon>
        <taxon>Pseudomonadati</taxon>
        <taxon>Pseudomonadota</taxon>
        <taxon>Alphaproteobacteria</taxon>
        <taxon>Rhodobacterales</taxon>
        <taxon>Roseobacteraceae</taxon>
        <taxon>Celeribacter</taxon>
    </lineage>
</organism>
<dbReference type="OrthoDB" id="4230779at2"/>
<dbReference type="Gene3D" id="3.50.50.60">
    <property type="entry name" value="FAD/NAD(P)-binding domain"/>
    <property type="match status" value="1"/>
</dbReference>
<dbReference type="AlphaFoldDB" id="A0A1G7PM64"/>
<evidence type="ECO:0000256" key="4">
    <source>
        <dbReference type="ARBA" id="ARBA00023002"/>
    </source>
</evidence>
<proteinExistence type="predicted"/>
<dbReference type="InterPro" id="IPR002938">
    <property type="entry name" value="FAD-bd"/>
</dbReference>
<dbReference type="PRINTS" id="PR00420">
    <property type="entry name" value="RNGMNOXGNASE"/>
</dbReference>
<evidence type="ECO:0000256" key="2">
    <source>
        <dbReference type="ARBA" id="ARBA00022630"/>
    </source>
</evidence>
<protein>
    <submittedName>
        <fullName evidence="7">Salicylate hydroxylase</fullName>
    </submittedName>
</protein>
<dbReference type="SUPFAM" id="SSF51905">
    <property type="entry name" value="FAD/NAD(P)-binding domain"/>
    <property type="match status" value="1"/>
</dbReference>
<dbReference type="EMBL" id="FNBL01000008">
    <property type="protein sequence ID" value="SDF87244.1"/>
    <property type="molecule type" value="Genomic_DNA"/>
</dbReference>
<comment type="cofactor">
    <cofactor evidence="1">
        <name>FAD</name>
        <dbReference type="ChEBI" id="CHEBI:57692"/>
    </cofactor>
</comment>
<dbReference type="PANTHER" id="PTHR13789">
    <property type="entry name" value="MONOOXYGENASE"/>
    <property type="match status" value="1"/>
</dbReference>
<sequence length="391" mass="41911">MLIGQDIAVLGAGVAGLALARALALRGAKVTVYERAAQITEVGAGLQITPNGARVLTALGLDATAVAMRSEGVRLMDGYMGREVLHLDVKTARPNDDFLLMHRADLISLLEQGARDLAVDIRLSHSVQAIHGDAGGVSLVFAEGAEAGKQEARHDVVLGADGVNSVLRPMLNGPAKPFFTGQTAWRATVPATGGEAPLAMVHMAAGRHVVSYPLRDGALINIVAVEERPEWHEEGWNHPGDPAEMMSHFANFCPGVRGLLGRVTEVARWGLFRHPVALRWHSDRTALLGDAAHPTLPFLAQGANMALEDAWVLADCLAKLPLDQALAAYQSLRRARVVRVIEAANANAKNYHLSGAKRFVGHAALRFAGQIAPRQAVERFAWLYDHDVTAL</sequence>
<dbReference type="SUPFAM" id="SSF54373">
    <property type="entry name" value="FAD-linked reductases, C-terminal domain"/>
    <property type="match status" value="1"/>
</dbReference>
<evidence type="ECO:0000313" key="8">
    <source>
        <dbReference type="Proteomes" id="UP000182284"/>
    </source>
</evidence>
<evidence type="ECO:0000259" key="6">
    <source>
        <dbReference type="Pfam" id="PF01494"/>
    </source>
</evidence>
<accession>A0A1G7PM64</accession>
<gene>
    <name evidence="7" type="ORF">SAMN04488117_10881</name>
</gene>
<dbReference type="RefSeq" id="WP_074645919.1">
    <property type="nucleotide sequence ID" value="NZ_FNBL01000008.1"/>
</dbReference>
<reference evidence="7 8" key="1">
    <citation type="submission" date="2016-10" db="EMBL/GenBank/DDBJ databases">
        <authorList>
            <person name="de Groot N.N."/>
        </authorList>
    </citation>
    <scope>NUCLEOTIDE SEQUENCE [LARGE SCALE GENOMIC DNA]</scope>
    <source>
        <strain evidence="7 8">DSM 27375</strain>
    </source>
</reference>
<dbReference type="GO" id="GO:0004497">
    <property type="term" value="F:monooxygenase activity"/>
    <property type="evidence" value="ECO:0007669"/>
    <property type="project" value="UniProtKB-KW"/>
</dbReference>
<evidence type="ECO:0000256" key="1">
    <source>
        <dbReference type="ARBA" id="ARBA00001974"/>
    </source>
</evidence>
<name>A0A1G7PM64_9RHOB</name>
<feature type="domain" description="FAD-binding" evidence="6">
    <location>
        <begin position="6"/>
        <end position="343"/>
    </location>
</feature>
<keyword evidence="3" id="KW-0274">FAD</keyword>
<dbReference type="PANTHER" id="PTHR13789:SF318">
    <property type="entry name" value="GERANYLGERANYL DIPHOSPHATE REDUCTASE"/>
    <property type="match status" value="1"/>
</dbReference>
<dbReference type="Pfam" id="PF01494">
    <property type="entry name" value="FAD_binding_3"/>
    <property type="match status" value="1"/>
</dbReference>
<keyword evidence="2" id="KW-0285">Flavoprotein</keyword>
<dbReference type="GO" id="GO:0071949">
    <property type="term" value="F:FAD binding"/>
    <property type="evidence" value="ECO:0007669"/>
    <property type="project" value="InterPro"/>
</dbReference>
<dbReference type="InterPro" id="IPR036188">
    <property type="entry name" value="FAD/NAD-bd_sf"/>
</dbReference>
<evidence type="ECO:0000313" key="7">
    <source>
        <dbReference type="EMBL" id="SDF87244.1"/>
    </source>
</evidence>
<keyword evidence="4" id="KW-0560">Oxidoreductase</keyword>
<evidence type="ECO:0000256" key="3">
    <source>
        <dbReference type="ARBA" id="ARBA00022827"/>
    </source>
</evidence>
<dbReference type="Proteomes" id="UP000182284">
    <property type="component" value="Unassembled WGS sequence"/>
</dbReference>
<dbReference type="InterPro" id="IPR050493">
    <property type="entry name" value="FAD-dep_Monooxygenase_BioMet"/>
</dbReference>
<evidence type="ECO:0000256" key="5">
    <source>
        <dbReference type="ARBA" id="ARBA00023033"/>
    </source>
</evidence>
<keyword evidence="5" id="KW-0503">Monooxygenase</keyword>